<comment type="cofactor">
    <cofactor evidence="9">
        <name>Zn(2+)</name>
        <dbReference type="ChEBI" id="CHEBI:29105"/>
    </cofactor>
</comment>
<dbReference type="GO" id="GO:0005886">
    <property type="term" value="C:plasma membrane"/>
    <property type="evidence" value="ECO:0007669"/>
    <property type="project" value="TreeGrafter"/>
</dbReference>
<evidence type="ECO:0000256" key="5">
    <source>
        <dbReference type="ARBA" id="ARBA00022833"/>
    </source>
</evidence>
<gene>
    <name evidence="11" type="primary">CA5</name>
</gene>
<proteinExistence type="evidence at transcript level"/>
<dbReference type="Gene3D" id="3.10.200.10">
    <property type="entry name" value="Alpha carbonic anhydrase"/>
    <property type="match status" value="1"/>
</dbReference>
<dbReference type="GO" id="GO:0008270">
    <property type="term" value="F:zinc ion binding"/>
    <property type="evidence" value="ECO:0007669"/>
    <property type="project" value="UniProtKB-UniRule"/>
</dbReference>
<dbReference type="InterPro" id="IPR023561">
    <property type="entry name" value="Carbonic_anhydrase_a-class"/>
</dbReference>
<dbReference type="PROSITE" id="PS00162">
    <property type="entry name" value="ALPHA_CA_1"/>
    <property type="match status" value="1"/>
</dbReference>
<evidence type="ECO:0000256" key="6">
    <source>
        <dbReference type="ARBA" id="ARBA00023180"/>
    </source>
</evidence>
<dbReference type="InterPro" id="IPR001148">
    <property type="entry name" value="CA_dom"/>
</dbReference>
<dbReference type="PANTHER" id="PTHR18952:SF265">
    <property type="entry name" value="CARBONIC ANHYDRASE"/>
    <property type="match status" value="1"/>
</dbReference>
<comment type="catalytic activity">
    <reaction evidence="8 9">
        <text>hydrogencarbonate + H(+) = CO2 + H2O</text>
        <dbReference type="Rhea" id="RHEA:10748"/>
        <dbReference type="ChEBI" id="CHEBI:15377"/>
        <dbReference type="ChEBI" id="CHEBI:15378"/>
        <dbReference type="ChEBI" id="CHEBI:16526"/>
        <dbReference type="ChEBI" id="CHEBI:17544"/>
        <dbReference type="EC" id="4.2.1.1"/>
    </reaction>
</comment>
<dbReference type="EC" id="4.2.1.1" evidence="3 9"/>
<evidence type="ECO:0000313" key="11">
    <source>
        <dbReference type="EMBL" id="ANJ59765.1"/>
    </source>
</evidence>
<dbReference type="AlphaFoldDB" id="A0A1B0YD38"/>
<evidence type="ECO:0000256" key="7">
    <source>
        <dbReference type="ARBA" id="ARBA00023239"/>
    </source>
</evidence>
<dbReference type="GO" id="GO:0004089">
    <property type="term" value="F:carbonate dehydratase activity"/>
    <property type="evidence" value="ECO:0007669"/>
    <property type="project" value="UniProtKB-UniRule"/>
</dbReference>
<comment type="similarity">
    <text evidence="2 9">Belongs to the alpha-carbonic anhydrase family.</text>
</comment>
<feature type="domain" description="Alpha-carbonic anhydrase" evidence="10">
    <location>
        <begin position="24"/>
        <end position="283"/>
    </location>
</feature>
<dbReference type="SUPFAM" id="SSF51069">
    <property type="entry name" value="Carbonic anhydrase"/>
    <property type="match status" value="1"/>
</dbReference>
<name>A0A1B0YD38_STYPI</name>
<feature type="signal peptide" evidence="9">
    <location>
        <begin position="1"/>
        <end position="21"/>
    </location>
</feature>
<dbReference type="PROSITE" id="PS51144">
    <property type="entry name" value="ALPHA_CA_2"/>
    <property type="match status" value="1"/>
</dbReference>
<organism evidence="11">
    <name type="scientific">Stylophora pistillata</name>
    <name type="common">Smooth cauliflower coral</name>
    <dbReference type="NCBI Taxonomy" id="50429"/>
    <lineage>
        <taxon>Eukaryota</taxon>
        <taxon>Metazoa</taxon>
        <taxon>Cnidaria</taxon>
        <taxon>Anthozoa</taxon>
        <taxon>Hexacorallia</taxon>
        <taxon>Scleractinia</taxon>
        <taxon>Astrocoeniina</taxon>
        <taxon>Pocilloporidae</taxon>
        <taxon>Stylophora</taxon>
    </lineage>
</organism>
<evidence type="ECO:0000256" key="4">
    <source>
        <dbReference type="ARBA" id="ARBA00022723"/>
    </source>
</evidence>
<evidence type="ECO:0000256" key="1">
    <source>
        <dbReference type="ARBA" id="ARBA00002904"/>
    </source>
</evidence>
<protein>
    <recommendedName>
        <fullName evidence="3 9">Carbonic anhydrase</fullName>
        <ecNumber evidence="3 9">4.2.1.1</ecNumber>
    </recommendedName>
</protein>
<evidence type="ECO:0000256" key="8">
    <source>
        <dbReference type="ARBA" id="ARBA00048348"/>
    </source>
</evidence>
<keyword evidence="6" id="KW-0325">Glycoprotein</keyword>
<sequence length="316" mass="35136">MNSFLLPVFICVSWMALSVFATANSWSYNVTSQDGPKNWKGICKSGTEQSPINIKISDTKYEKMTDFILTNYENQPSETNFTAVNNGNIGTIVFKFKPKIYSVRGGGLDGVFTTVQFHFHWGSDKTKGSEHTLDGKAYAAELHFVSYNTRYSGFDVAKNKSDGLAVLGVFIEVGGETNQAFSFLTEYATKLANSSSSWSNIRPFGLAPMLPWTTLQKYFRYHGSLTIPGCQESVTWTLFKESVKISSEQMKSLRNLTNASGKQLVNNYRPVQPLNKRTVKNSFLPPSCPVIRSTSIIIDINAGLFSLMLLSALFGH</sequence>
<keyword evidence="5 9" id="KW-0862">Zinc</keyword>
<dbReference type="Pfam" id="PF00194">
    <property type="entry name" value="Carb_anhydrase"/>
    <property type="match status" value="1"/>
</dbReference>
<comment type="function">
    <text evidence="1 9">Reversible hydration of carbon dioxide.</text>
</comment>
<evidence type="ECO:0000256" key="9">
    <source>
        <dbReference type="RuleBase" id="RU367011"/>
    </source>
</evidence>
<keyword evidence="9" id="KW-0732">Signal</keyword>
<reference evidence="11" key="1">
    <citation type="journal article" date="2016" name="PLoS ONE">
        <title>Carbonic Anhydrases in Cnidarians: Novel Perspectives from the Octocorallian Corallium rubrum.</title>
        <authorList>
            <person name="Le Goff C."/>
            <person name="Ganot P."/>
            <person name="Zoccola D."/>
            <person name="Caminiti-Segonds N."/>
            <person name="Allemand D."/>
            <person name="Tambutte S."/>
        </authorList>
    </citation>
    <scope>NUCLEOTIDE SEQUENCE</scope>
</reference>
<dbReference type="EMBL" id="KU557752">
    <property type="protein sequence ID" value="ANJ59765.1"/>
    <property type="molecule type" value="mRNA"/>
</dbReference>
<dbReference type="SMART" id="SM01057">
    <property type="entry name" value="Carb_anhydrase"/>
    <property type="match status" value="1"/>
</dbReference>
<feature type="chain" id="PRO_5025085955" description="Carbonic anhydrase" evidence="9">
    <location>
        <begin position="22"/>
        <end position="316"/>
    </location>
</feature>
<keyword evidence="7 9" id="KW-0456">Lyase</keyword>
<dbReference type="InterPro" id="IPR036398">
    <property type="entry name" value="CA_dom_sf"/>
</dbReference>
<dbReference type="CDD" id="cd00326">
    <property type="entry name" value="alpha_CA"/>
    <property type="match status" value="1"/>
</dbReference>
<evidence type="ECO:0000259" key="10">
    <source>
        <dbReference type="PROSITE" id="PS51144"/>
    </source>
</evidence>
<dbReference type="PANTHER" id="PTHR18952">
    <property type="entry name" value="CARBONIC ANHYDRASE"/>
    <property type="match status" value="1"/>
</dbReference>
<accession>A0A1B0YD38</accession>
<evidence type="ECO:0000256" key="2">
    <source>
        <dbReference type="ARBA" id="ARBA00010718"/>
    </source>
</evidence>
<dbReference type="FunFam" id="3.10.200.10:FF:000003">
    <property type="entry name" value="Carbonic anhydrase 12"/>
    <property type="match status" value="1"/>
</dbReference>
<evidence type="ECO:0000256" key="3">
    <source>
        <dbReference type="ARBA" id="ARBA00012925"/>
    </source>
</evidence>
<dbReference type="InterPro" id="IPR018338">
    <property type="entry name" value="Carbonic_anhydrase_a-class_CS"/>
</dbReference>
<dbReference type="OrthoDB" id="5986706at2759"/>
<keyword evidence="4 9" id="KW-0479">Metal-binding</keyword>